<comment type="subcellular location">
    <subcellularLocation>
        <location evidence="1">Peroxisome</location>
    </subcellularLocation>
</comment>
<protein>
    <submittedName>
        <fullName evidence="17">3-hydroxyacyl-CoA dehydrogenase NAD-binding domain-containing protein</fullName>
    </submittedName>
</protein>
<gene>
    <name evidence="17" type="ORF">ACFOD4_00650</name>
</gene>
<keyword evidence="7" id="KW-0520">NAD</keyword>
<dbReference type="InterPro" id="IPR001753">
    <property type="entry name" value="Enoyl-CoA_hydra/iso"/>
</dbReference>
<evidence type="ECO:0000256" key="13">
    <source>
        <dbReference type="ARBA" id="ARBA00049556"/>
    </source>
</evidence>
<evidence type="ECO:0000256" key="14">
    <source>
        <dbReference type="RuleBase" id="RU003707"/>
    </source>
</evidence>
<proteinExistence type="inferred from homology"/>
<dbReference type="PANTHER" id="PTHR23309:SF51">
    <property type="entry name" value="3-HYDROXYACYL-COA DEHYDROGENASE-RELATED"/>
    <property type="match status" value="1"/>
</dbReference>
<evidence type="ECO:0000256" key="8">
    <source>
        <dbReference type="ARBA" id="ARBA00023098"/>
    </source>
</evidence>
<evidence type="ECO:0000256" key="3">
    <source>
        <dbReference type="ARBA" id="ARBA00008750"/>
    </source>
</evidence>
<keyword evidence="8" id="KW-0443">Lipid metabolism</keyword>
<comment type="similarity">
    <text evidence="14">Belongs to the enoyl-CoA hydratase/isomerase family.</text>
</comment>
<dbReference type="InterPro" id="IPR006176">
    <property type="entry name" value="3-OHacyl-CoA_DH_NAD-bd"/>
</dbReference>
<evidence type="ECO:0000313" key="17">
    <source>
        <dbReference type="EMBL" id="MFC3123552.1"/>
    </source>
</evidence>
<evidence type="ECO:0000256" key="6">
    <source>
        <dbReference type="ARBA" id="ARBA00023002"/>
    </source>
</evidence>
<reference evidence="18" key="1">
    <citation type="journal article" date="2019" name="Int. J. Syst. Evol. Microbiol.">
        <title>The Global Catalogue of Microorganisms (GCM) 10K type strain sequencing project: providing services to taxonomists for standard genome sequencing and annotation.</title>
        <authorList>
            <consortium name="The Broad Institute Genomics Platform"/>
            <consortium name="The Broad Institute Genome Sequencing Center for Infectious Disease"/>
            <person name="Wu L."/>
            <person name="Ma J."/>
        </authorList>
    </citation>
    <scope>NUCLEOTIDE SEQUENCE [LARGE SCALE GENOMIC DNA]</scope>
    <source>
        <strain evidence="18">KCTC 52094</strain>
    </source>
</reference>
<comment type="catalytic activity">
    <reaction evidence="13">
        <text>a (3S)-3-hydroxyacyl-CoA + NAD(+) = a 3-oxoacyl-CoA + NADH + H(+)</text>
        <dbReference type="Rhea" id="RHEA:22432"/>
        <dbReference type="ChEBI" id="CHEBI:15378"/>
        <dbReference type="ChEBI" id="CHEBI:57318"/>
        <dbReference type="ChEBI" id="CHEBI:57540"/>
        <dbReference type="ChEBI" id="CHEBI:57945"/>
        <dbReference type="ChEBI" id="CHEBI:90726"/>
        <dbReference type="EC" id="1.1.1.35"/>
    </reaction>
</comment>
<keyword evidence="5" id="KW-0442">Lipid degradation</keyword>
<dbReference type="RefSeq" id="WP_379592538.1">
    <property type="nucleotide sequence ID" value="NZ_JBHRTN010000002.1"/>
</dbReference>
<evidence type="ECO:0000256" key="2">
    <source>
        <dbReference type="ARBA" id="ARBA00005005"/>
    </source>
</evidence>
<evidence type="ECO:0000256" key="1">
    <source>
        <dbReference type="ARBA" id="ARBA00004275"/>
    </source>
</evidence>
<keyword evidence="11" id="KW-0456">Lyase</keyword>
<evidence type="ECO:0000256" key="10">
    <source>
        <dbReference type="ARBA" id="ARBA00023235"/>
    </source>
</evidence>
<keyword evidence="4" id="KW-0276">Fatty acid metabolism</keyword>
<dbReference type="PROSITE" id="PS00166">
    <property type="entry name" value="ENOYL_COA_HYDRATASE"/>
    <property type="match status" value="1"/>
</dbReference>
<dbReference type="InterPro" id="IPR029045">
    <property type="entry name" value="ClpP/crotonase-like_dom_sf"/>
</dbReference>
<evidence type="ECO:0000256" key="4">
    <source>
        <dbReference type="ARBA" id="ARBA00022832"/>
    </source>
</evidence>
<dbReference type="CDD" id="cd06558">
    <property type="entry name" value="crotonase-like"/>
    <property type="match status" value="1"/>
</dbReference>
<dbReference type="Pfam" id="PF00725">
    <property type="entry name" value="3HCDH"/>
    <property type="match status" value="2"/>
</dbReference>
<name>A0ABV7FZ65_9PROT</name>
<dbReference type="InterPro" id="IPR018376">
    <property type="entry name" value="Enoyl-CoA_hyd/isom_CS"/>
</dbReference>
<dbReference type="Proteomes" id="UP001595593">
    <property type="component" value="Unassembled WGS sequence"/>
</dbReference>
<evidence type="ECO:0000259" key="16">
    <source>
        <dbReference type="Pfam" id="PF02737"/>
    </source>
</evidence>
<dbReference type="Pfam" id="PF02737">
    <property type="entry name" value="3HCDH_N"/>
    <property type="match status" value="1"/>
</dbReference>
<evidence type="ECO:0000313" key="18">
    <source>
        <dbReference type="Proteomes" id="UP001595593"/>
    </source>
</evidence>
<dbReference type="EMBL" id="JBHRTN010000002">
    <property type="protein sequence ID" value="MFC3123552.1"/>
    <property type="molecule type" value="Genomic_DNA"/>
</dbReference>
<evidence type="ECO:0000256" key="7">
    <source>
        <dbReference type="ARBA" id="ARBA00023027"/>
    </source>
</evidence>
<organism evidence="17 18">
    <name type="scientific">Teichococcus globiformis</name>
    <dbReference type="NCBI Taxonomy" id="2307229"/>
    <lineage>
        <taxon>Bacteria</taxon>
        <taxon>Pseudomonadati</taxon>
        <taxon>Pseudomonadota</taxon>
        <taxon>Alphaproteobacteria</taxon>
        <taxon>Acetobacterales</taxon>
        <taxon>Roseomonadaceae</taxon>
        <taxon>Roseomonas</taxon>
    </lineage>
</organism>
<dbReference type="InterPro" id="IPR036291">
    <property type="entry name" value="NAD(P)-bd_dom_sf"/>
</dbReference>
<keyword evidence="10" id="KW-0413">Isomerase</keyword>
<comment type="caution">
    <text evidence="17">The sequence shown here is derived from an EMBL/GenBank/DDBJ whole genome shotgun (WGS) entry which is preliminary data.</text>
</comment>
<evidence type="ECO:0000256" key="12">
    <source>
        <dbReference type="ARBA" id="ARBA00023268"/>
    </source>
</evidence>
<comment type="similarity">
    <text evidence="3">In the N-terminal section; belongs to the enoyl-CoA hydratase/isomerase family.</text>
</comment>
<keyword evidence="18" id="KW-1185">Reference proteome</keyword>
<dbReference type="PANTHER" id="PTHR23309">
    <property type="entry name" value="3-HYDROXYACYL-COA DEHYROGENASE"/>
    <property type="match status" value="1"/>
</dbReference>
<dbReference type="Gene3D" id="3.90.226.10">
    <property type="entry name" value="2-enoyl-CoA Hydratase, Chain A, domain 1"/>
    <property type="match status" value="1"/>
</dbReference>
<keyword evidence="12" id="KW-0511">Multifunctional enzyme</keyword>
<comment type="pathway">
    <text evidence="2">Lipid metabolism; fatty acid beta-oxidation.</text>
</comment>
<feature type="domain" description="3-hydroxyacyl-CoA dehydrogenase NAD binding" evidence="16">
    <location>
        <begin position="296"/>
        <end position="472"/>
    </location>
</feature>
<sequence length="691" mass="72677">MSQPVSYRIQDGVAVAWLHNPPVNAFSAHLRAALRDALQQVATDNAAAGLVIAAEGGSFIAGADIKEFARPPVPPITRDLVCAIEACPKPVVAAIQGTALGAGLEVALGCDARLLGPGARLGLPETRLGIIPGAGGTQRTPRLTGPAAALELIASAEALTPERAASLGLGEIVRGDLLQAAIARVHALATGGRPSRMADMPGRMAEPGARQAFEAAAEKLAKRAAEEPQIAALIHALRNAFTMTLDEGLRAERELFEPLRTDPRSVALRHVFFAERAATRVPELSRDVKPRPVERVAVIGAGTMGTGIAMAFAQAGLPVMLIETSAEALARGQDRIASLHQASVRRGSLDAGTARSREALIRGATDLGAAAEADLAIEAVFEELPLKQEVFAALDRVMKPGSLMASNTSYLDIDAMATATSRPQDVLGLHFFSPANVMKLLEVVRTKHTAGDALATALALARRLGKVPVVARAAWGFIGNRMLAQRSQQADRLLQDGASPEQIDAAMRSFGFRMGPLAVSDLSGLDVSWRMRKASGKSLPVADALCEAGRFGQKSGAGYYAYPEGARHGVPDPAAAAVIEAVAARFGRVRRDVGEQEMVERLLYPTINEGARILEEGVAIRPGDIDIAWLHGYGFPAWRGGPMHFADATGLSRIAARLDAMAAEQDDASLQPSPLLRRLAAKGSGFSSLSV</sequence>
<dbReference type="Gene3D" id="3.40.50.720">
    <property type="entry name" value="NAD(P)-binding Rossmann-like Domain"/>
    <property type="match status" value="1"/>
</dbReference>
<feature type="domain" description="3-hydroxyacyl-CoA dehydrogenase C-terminal" evidence="15">
    <location>
        <begin position="476"/>
        <end position="562"/>
    </location>
</feature>
<keyword evidence="9" id="KW-0576">Peroxisome</keyword>
<dbReference type="InterPro" id="IPR006108">
    <property type="entry name" value="3HC_DH_C"/>
</dbReference>
<dbReference type="SUPFAM" id="SSF48179">
    <property type="entry name" value="6-phosphogluconate dehydrogenase C-terminal domain-like"/>
    <property type="match status" value="2"/>
</dbReference>
<dbReference type="SUPFAM" id="SSF52096">
    <property type="entry name" value="ClpP/crotonase"/>
    <property type="match status" value="1"/>
</dbReference>
<evidence type="ECO:0000256" key="11">
    <source>
        <dbReference type="ARBA" id="ARBA00023239"/>
    </source>
</evidence>
<dbReference type="InterPro" id="IPR008927">
    <property type="entry name" value="6-PGluconate_DH-like_C_sf"/>
</dbReference>
<dbReference type="SUPFAM" id="SSF51735">
    <property type="entry name" value="NAD(P)-binding Rossmann-fold domains"/>
    <property type="match status" value="1"/>
</dbReference>
<dbReference type="Pfam" id="PF00378">
    <property type="entry name" value="ECH_1"/>
    <property type="match status" value="1"/>
</dbReference>
<dbReference type="Gene3D" id="1.10.1040.50">
    <property type="match status" value="1"/>
</dbReference>
<feature type="domain" description="3-hydroxyacyl-CoA dehydrogenase C-terminal" evidence="15">
    <location>
        <begin position="599"/>
        <end position="683"/>
    </location>
</feature>
<evidence type="ECO:0000256" key="9">
    <source>
        <dbReference type="ARBA" id="ARBA00023140"/>
    </source>
</evidence>
<accession>A0ABV7FZ65</accession>
<evidence type="ECO:0000259" key="15">
    <source>
        <dbReference type="Pfam" id="PF00725"/>
    </source>
</evidence>
<evidence type="ECO:0000256" key="5">
    <source>
        <dbReference type="ARBA" id="ARBA00022963"/>
    </source>
</evidence>
<keyword evidence="6" id="KW-0560">Oxidoreductase</keyword>